<protein>
    <submittedName>
        <fullName evidence="2">CLUMA_CG009557, isoform A</fullName>
    </submittedName>
</protein>
<dbReference type="Proteomes" id="UP000183832">
    <property type="component" value="Unassembled WGS sequence"/>
</dbReference>
<organism evidence="2 3">
    <name type="scientific">Clunio marinus</name>
    <dbReference type="NCBI Taxonomy" id="568069"/>
    <lineage>
        <taxon>Eukaryota</taxon>
        <taxon>Metazoa</taxon>
        <taxon>Ecdysozoa</taxon>
        <taxon>Arthropoda</taxon>
        <taxon>Hexapoda</taxon>
        <taxon>Insecta</taxon>
        <taxon>Pterygota</taxon>
        <taxon>Neoptera</taxon>
        <taxon>Endopterygota</taxon>
        <taxon>Diptera</taxon>
        <taxon>Nematocera</taxon>
        <taxon>Chironomoidea</taxon>
        <taxon>Chironomidae</taxon>
        <taxon>Clunio</taxon>
    </lineage>
</organism>
<accession>A0A1J1I739</accession>
<dbReference type="EMBL" id="CVRI01000043">
    <property type="protein sequence ID" value="CRK96127.1"/>
    <property type="molecule type" value="Genomic_DNA"/>
</dbReference>
<keyword evidence="1" id="KW-1133">Transmembrane helix</keyword>
<reference evidence="2 3" key="1">
    <citation type="submission" date="2015-04" db="EMBL/GenBank/DDBJ databases">
        <authorList>
            <person name="Syromyatnikov M.Y."/>
            <person name="Popov V.N."/>
        </authorList>
    </citation>
    <scope>NUCLEOTIDE SEQUENCE [LARGE SCALE GENOMIC DNA]</scope>
</reference>
<gene>
    <name evidence="2" type="ORF">CLUMA_CG009557</name>
</gene>
<proteinExistence type="predicted"/>
<keyword evidence="3" id="KW-1185">Reference proteome</keyword>
<sequence>MKSRAWTMLGDYMINYLTCMSSTVFGGRDYIIICVLVIISGLTMSKVVQHCLLLVESLNENDMSNVVVMLDEKFFRLRSKMRHENKSTTKLHSVDRS</sequence>
<evidence type="ECO:0000313" key="3">
    <source>
        <dbReference type="Proteomes" id="UP000183832"/>
    </source>
</evidence>
<evidence type="ECO:0000256" key="1">
    <source>
        <dbReference type="SAM" id="Phobius"/>
    </source>
</evidence>
<dbReference type="AlphaFoldDB" id="A0A1J1I739"/>
<keyword evidence="1" id="KW-0812">Transmembrane</keyword>
<feature type="transmembrane region" description="Helical" evidence="1">
    <location>
        <begin position="30"/>
        <end position="55"/>
    </location>
</feature>
<keyword evidence="1" id="KW-0472">Membrane</keyword>
<evidence type="ECO:0000313" key="2">
    <source>
        <dbReference type="EMBL" id="CRK96127.1"/>
    </source>
</evidence>
<name>A0A1J1I739_9DIPT</name>